<dbReference type="Gene3D" id="1.20.1250.20">
    <property type="entry name" value="MFS general substrate transporter like domains"/>
    <property type="match status" value="1"/>
</dbReference>
<evidence type="ECO:0000313" key="9">
    <source>
        <dbReference type="EMBL" id="WNM38624.1"/>
    </source>
</evidence>
<feature type="transmembrane region" description="Helical" evidence="7">
    <location>
        <begin position="330"/>
        <end position="350"/>
    </location>
</feature>
<evidence type="ECO:0000256" key="1">
    <source>
        <dbReference type="ARBA" id="ARBA00004651"/>
    </source>
</evidence>
<dbReference type="PROSITE" id="PS50850">
    <property type="entry name" value="MFS"/>
    <property type="match status" value="1"/>
</dbReference>
<feature type="transmembrane region" description="Helical" evidence="7">
    <location>
        <begin position="163"/>
        <end position="182"/>
    </location>
</feature>
<feature type="transmembrane region" description="Helical" evidence="7">
    <location>
        <begin position="305"/>
        <end position="324"/>
    </location>
</feature>
<dbReference type="PANTHER" id="PTHR23513">
    <property type="entry name" value="INTEGRAL MEMBRANE EFFLUX PROTEIN-RELATED"/>
    <property type="match status" value="1"/>
</dbReference>
<dbReference type="InterPro" id="IPR005829">
    <property type="entry name" value="Sugar_transporter_CS"/>
</dbReference>
<comment type="subcellular location">
    <subcellularLocation>
        <location evidence="1">Cell membrane</location>
        <topology evidence="1">Multi-pass membrane protein</topology>
    </subcellularLocation>
</comment>
<feature type="domain" description="Major facilitator superfamily (MFS) profile" evidence="8">
    <location>
        <begin position="32"/>
        <end position="416"/>
    </location>
</feature>
<gene>
    <name evidence="9" type="ORF">RMN56_26355</name>
</gene>
<sequence>MGGPDGRGAGMVVGELVAAGAESGVDRPPGTVLGRYATAAVLVRLADEGARVALVLLAIERTGSAAYGGLLVAALMVPHVVAGPVVGAVADAVGRRRLFYTLALLGYGGALVAAVASAAASRPLSVALVVLAGCVAPIMLGGMTSLLGDLVPDRLDTAFGIDATSYNLAGIAGPAIAAVVALAAGATAATVVLAALVALGALMLWTLPIRDRPARAHRDAGPGRRSLLAGVPLLWRRPRLGAVTLASSFGQLGVGALPVVAALLAGRFQHTSYTGLFLAAASVGGLVGSLWSARHPIRSHPPERVVLVSLLAMAVPFALVPLVPSVWATLPLFAAVGVLTGPLFCAVLAVREREAPPEARTQVFTVGAGLKCGAAAAGAALAGALTGFGVGLLLLGVAACQALGAAAGAAVLRLPDRP</sequence>
<evidence type="ECO:0000256" key="7">
    <source>
        <dbReference type="SAM" id="Phobius"/>
    </source>
</evidence>
<feature type="transmembrane region" description="Helical" evidence="7">
    <location>
        <begin position="65"/>
        <end position="86"/>
    </location>
</feature>
<dbReference type="InterPro" id="IPR001958">
    <property type="entry name" value="Tet-R_TetA/multi-R_MdtG-like"/>
</dbReference>
<dbReference type="PROSITE" id="PS00216">
    <property type="entry name" value="SUGAR_TRANSPORT_1"/>
    <property type="match status" value="1"/>
</dbReference>
<feature type="transmembrane region" description="Helical" evidence="7">
    <location>
        <begin position="242"/>
        <end position="266"/>
    </location>
</feature>
<dbReference type="EMBL" id="CP134876">
    <property type="protein sequence ID" value="WNM38624.1"/>
    <property type="molecule type" value="Genomic_DNA"/>
</dbReference>
<feature type="transmembrane region" description="Helical" evidence="7">
    <location>
        <begin position="188"/>
        <end position="207"/>
    </location>
</feature>
<feature type="transmembrane region" description="Helical" evidence="7">
    <location>
        <begin position="98"/>
        <end position="120"/>
    </location>
</feature>
<keyword evidence="10" id="KW-1185">Reference proteome</keyword>
<dbReference type="InterPro" id="IPR011701">
    <property type="entry name" value="MFS"/>
</dbReference>
<evidence type="ECO:0000256" key="2">
    <source>
        <dbReference type="ARBA" id="ARBA00007520"/>
    </source>
</evidence>
<feature type="transmembrane region" description="Helical" evidence="7">
    <location>
        <begin position="272"/>
        <end position="293"/>
    </location>
</feature>
<feature type="transmembrane region" description="Helical" evidence="7">
    <location>
        <begin position="388"/>
        <end position="412"/>
    </location>
</feature>
<name>A0ABY9ZTW3_9ACTN</name>
<dbReference type="InterPro" id="IPR036259">
    <property type="entry name" value="MFS_trans_sf"/>
</dbReference>
<dbReference type="PANTHER" id="PTHR23513:SF11">
    <property type="entry name" value="STAPHYLOFERRIN A TRANSPORTER"/>
    <property type="match status" value="1"/>
</dbReference>
<comment type="similarity">
    <text evidence="2">Belongs to the major facilitator superfamily. TCR/Tet family.</text>
</comment>
<evidence type="ECO:0000313" key="10">
    <source>
        <dbReference type="Proteomes" id="UP001303001"/>
    </source>
</evidence>
<evidence type="ECO:0000259" key="8">
    <source>
        <dbReference type="PROSITE" id="PS50850"/>
    </source>
</evidence>
<evidence type="ECO:0000256" key="3">
    <source>
        <dbReference type="ARBA" id="ARBA00022475"/>
    </source>
</evidence>
<dbReference type="SUPFAM" id="SSF103473">
    <property type="entry name" value="MFS general substrate transporter"/>
    <property type="match status" value="1"/>
</dbReference>
<dbReference type="Proteomes" id="UP001303001">
    <property type="component" value="Chromosome"/>
</dbReference>
<protein>
    <submittedName>
        <fullName evidence="9">MFS transporter</fullName>
    </submittedName>
</protein>
<organism evidence="9 10">
    <name type="scientific">Micromonospora halotolerans</name>
    <dbReference type="NCBI Taxonomy" id="709879"/>
    <lineage>
        <taxon>Bacteria</taxon>
        <taxon>Bacillati</taxon>
        <taxon>Actinomycetota</taxon>
        <taxon>Actinomycetes</taxon>
        <taxon>Micromonosporales</taxon>
        <taxon>Micromonosporaceae</taxon>
        <taxon>Micromonospora</taxon>
    </lineage>
</organism>
<reference evidence="9 10" key="1">
    <citation type="submission" date="2023-09" db="EMBL/GenBank/DDBJ databases">
        <title>Micromonospora halotolerans DSM 45598 genome sequence.</title>
        <authorList>
            <person name="Mo P."/>
        </authorList>
    </citation>
    <scope>NUCLEOTIDE SEQUENCE [LARGE SCALE GENOMIC DNA]</scope>
    <source>
        <strain evidence="9 10">DSM 45598</strain>
    </source>
</reference>
<feature type="transmembrane region" description="Helical" evidence="7">
    <location>
        <begin position="362"/>
        <end position="382"/>
    </location>
</feature>
<evidence type="ECO:0000256" key="4">
    <source>
        <dbReference type="ARBA" id="ARBA00022692"/>
    </source>
</evidence>
<dbReference type="PRINTS" id="PR01035">
    <property type="entry name" value="TCRTETA"/>
</dbReference>
<dbReference type="InterPro" id="IPR020846">
    <property type="entry name" value="MFS_dom"/>
</dbReference>
<keyword evidence="3" id="KW-1003">Cell membrane</keyword>
<evidence type="ECO:0000256" key="5">
    <source>
        <dbReference type="ARBA" id="ARBA00022989"/>
    </source>
</evidence>
<dbReference type="RefSeq" id="WP_313720313.1">
    <property type="nucleotide sequence ID" value="NZ_CP134876.1"/>
</dbReference>
<accession>A0ABY9ZTW3</accession>
<dbReference type="Pfam" id="PF07690">
    <property type="entry name" value="MFS_1"/>
    <property type="match status" value="1"/>
</dbReference>
<keyword evidence="4 7" id="KW-0812">Transmembrane</keyword>
<feature type="transmembrane region" description="Helical" evidence="7">
    <location>
        <begin position="126"/>
        <end position="151"/>
    </location>
</feature>
<evidence type="ECO:0000256" key="6">
    <source>
        <dbReference type="ARBA" id="ARBA00023136"/>
    </source>
</evidence>
<keyword evidence="6 7" id="KW-0472">Membrane</keyword>
<proteinExistence type="inferred from homology"/>
<keyword evidence="5 7" id="KW-1133">Transmembrane helix</keyword>